<keyword evidence="3" id="KW-1133">Transmembrane helix</keyword>
<dbReference type="InterPro" id="IPR001245">
    <property type="entry name" value="Ser-Thr/Tyr_kinase_cat_dom"/>
</dbReference>
<feature type="region of interest" description="Disordered" evidence="6">
    <location>
        <begin position="420"/>
        <end position="447"/>
    </location>
</feature>
<comment type="subcellular location">
    <subcellularLocation>
        <location evidence="1">Membrane</location>
        <topology evidence="1">Single-pass membrane protein</topology>
    </subcellularLocation>
</comment>
<proteinExistence type="predicted"/>
<feature type="compositionally biased region" description="Basic and acidic residues" evidence="6">
    <location>
        <begin position="150"/>
        <end position="162"/>
    </location>
</feature>
<dbReference type="GO" id="GO:0007169">
    <property type="term" value="P:cell surface receptor protein tyrosine kinase signaling pathway"/>
    <property type="evidence" value="ECO:0007669"/>
    <property type="project" value="TreeGrafter"/>
</dbReference>
<dbReference type="PANTHER" id="PTHR24416">
    <property type="entry name" value="TYROSINE-PROTEIN KINASE RECEPTOR"/>
    <property type="match status" value="1"/>
</dbReference>
<dbReference type="OrthoDB" id="535945at2759"/>
<dbReference type="GO" id="GO:0005524">
    <property type="term" value="F:ATP binding"/>
    <property type="evidence" value="ECO:0007669"/>
    <property type="project" value="InterPro"/>
</dbReference>
<dbReference type="InterPro" id="IPR007110">
    <property type="entry name" value="Ig-like_dom"/>
</dbReference>
<dbReference type="SMART" id="SM00219">
    <property type="entry name" value="TyrKc"/>
    <property type="match status" value="1"/>
</dbReference>
<accession>A0A2G8LJ84</accession>
<dbReference type="InterPro" id="IPR000719">
    <property type="entry name" value="Prot_kinase_dom"/>
</dbReference>
<evidence type="ECO:0000256" key="2">
    <source>
        <dbReference type="ARBA" id="ARBA00022692"/>
    </source>
</evidence>
<keyword evidence="10" id="KW-1185">Reference proteome</keyword>
<dbReference type="AlphaFoldDB" id="A0A2G8LJ84"/>
<evidence type="ECO:0000259" key="8">
    <source>
        <dbReference type="PROSITE" id="PS50835"/>
    </source>
</evidence>
<dbReference type="PROSITE" id="PS50835">
    <property type="entry name" value="IG_LIKE"/>
    <property type="match status" value="1"/>
</dbReference>
<keyword evidence="5" id="KW-0325">Glycoprotein</keyword>
<dbReference type="PRINTS" id="PR00109">
    <property type="entry name" value="TYRKINASE"/>
</dbReference>
<reference evidence="9 10" key="1">
    <citation type="journal article" date="2017" name="PLoS Biol.">
        <title>The sea cucumber genome provides insights into morphological evolution and visceral regeneration.</title>
        <authorList>
            <person name="Zhang X."/>
            <person name="Sun L."/>
            <person name="Yuan J."/>
            <person name="Sun Y."/>
            <person name="Gao Y."/>
            <person name="Zhang L."/>
            <person name="Li S."/>
            <person name="Dai H."/>
            <person name="Hamel J.F."/>
            <person name="Liu C."/>
            <person name="Yu Y."/>
            <person name="Liu S."/>
            <person name="Lin W."/>
            <person name="Guo K."/>
            <person name="Jin S."/>
            <person name="Xu P."/>
            <person name="Storey K.B."/>
            <person name="Huan P."/>
            <person name="Zhang T."/>
            <person name="Zhou Y."/>
            <person name="Zhang J."/>
            <person name="Lin C."/>
            <person name="Li X."/>
            <person name="Xing L."/>
            <person name="Huo D."/>
            <person name="Sun M."/>
            <person name="Wang L."/>
            <person name="Mercier A."/>
            <person name="Li F."/>
            <person name="Yang H."/>
            <person name="Xiang J."/>
        </authorList>
    </citation>
    <scope>NUCLEOTIDE SEQUENCE [LARGE SCALE GENOMIC DNA]</scope>
    <source>
        <strain evidence="9">Shaxun</strain>
        <tissue evidence="9">Muscle</tissue>
    </source>
</reference>
<dbReference type="PANTHER" id="PTHR24416:SF611">
    <property type="entry name" value="TYROSINE-PROTEIN KINASE TRANSMEMBRANE RECEPTOR ROR"/>
    <property type="match status" value="1"/>
</dbReference>
<comment type="caution">
    <text evidence="9">The sequence shown here is derived from an EMBL/GenBank/DDBJ whole genome shotgun (WGS) entry which is preliminary data.</text>
</comment>
<dbReference type="PROSITE" id="PS50011">
    <property type="entry name" value="PROTEIN_KINASE_DOM"/>
    <property type="match status" value="1"/>
</dbReference>
<dbReference type="Pfam" id="PF07714">
    <property type="entry name" value="PK_Tyr_Ser-Thr"/>
    <property type="match status" value="1"/>
</dbReference>
<keyword evidence="2" id="KW-0812">Transmembrane</keyword>
<dbReference type="GO" id="GO:0004714">
    <property type="term" value="F:transmembrane receptor protein tyrosine kinase activity"/>
    <property type="evidence" value="ECO:0007669"/>
    <property type="project" value="TreeGrafter"/>
</dbReference>
<protein>
    <submittedName>
        <fullName evidence="9">TK/KIN6 protein kinase</fullName>
    </submittedName>
</protein>
<dbReference type="SUPFAM" id="SSF56112">
    <property type="entry name" value="Protein kinase-like (PK-like)"/>
    <property type="match status" value="1"/>
</dbReference>
<organism evidence="9 10">
    <name type="scientific">Stichopus japonicus</name>
    <name type="common">Sea cucumber</name>
    <dbReference type="NCBI Taxonomy" id="307972"/>
    <lineage>
        <taxon>Eukaryota</taxon>
        <taxon>Metazoa</taxon>
        <taxon>Echinodermata</taxon>
        <taxon>Eleutherozoa</taxon>
        <taxon>Echinozoa</taxon>
        <taxon>Holothuroidea</taxon>
        <taxon>Aspidochirotacea</taxon>
        <taxon>Aspidochirotida</taxon>
        <taxon>Stichopodidae</taxon>
        <taxon>Apostichopus</taxon>
    </lineage>
</organism>
<name>A0A2G8LJ84_STIJA</name>
<evidence type="ECO:0000256" key="5">
    <source>
        <dbReference type="ARBA" id="ARBA00023180"/>
    </source>
</evidence>
<dbReference type="GO" id="GO:0043235">
    <property type="term" value="C:receptor complex"/>
    <property type="evidence" value="ECO:0007669"/>
    <property type="project" value="TreeGrafter"/>
</dbReference>
<evidence type="ECO:0000256" key="1">
    <source>
        <dbReference type="ARBA" id="ARBA00004167"/>
    </source>
</evidence>
<keyword evidence="9" id="KW-0808">Transferase</keyword>
<dbReference type="InterPro" id="IPR020635">
    <property type="entry name" value="Tyr_kinase_cat_dom"/>
</dbReference>
<feature type="domain" description="Ig-like" evidence="8">
    <location>
        <begin position="7"/>
        <end position="98"/>
    </location>
</feature>
<dbReference type="Gene3D" id="1.10.510.10">
    <property type="entry name" value="Transferase(Phosphotransferase) domain 1"/>
    <property type="match status" value="1"/>
</dbReference>
<feature type="domain" description="Protein kinase" evidence="7">
    <location>
        <begin position="108"/>
        <end position="426"/>
    </location>
</feature>
<evidence type="ECO:0000259" key="7">
    <source>
        <dbReference type="PROSITE" id="PS50011"/>
    </source>
</evidence>
<dbReference type="STRING" id="307972.A0A2G8LJ84"/>
<evidence type="ECO:0000313" key="10">
    <source>
        <dbReference type="Proteomes" id="UP000230750"/>
    </source>
</evidence>
<keyword evidence="9" id="KW-0418">Kinase</keyword>
<evidence type="ECO:0000256" key="3">
    <source>
        <dbReference type="ARBA" id="ARBA00022989"/>
    </source>
</evidence>
<dbReference type="Proteomes" id="UP000230750">
    <property type="component" value="Unassembled WGS sequence"/>
</dbReference>
<evidence type="ECO:0000313" key="9">
    <source>
        <dbReference type="EMBL" id="PIK60317.1"/>
    </source>
</evidence>
<feature type="region of interest" description="Disordered" evidence="6">
    <location>
        <begin position="111"/>
        <end position="168"/>
    </location>
</feature>
<sequence>MNREWKPLVQIKKDTEIVSAELEFETRTASNETVQCEVTEAIAPFNITWIINGVRNRSYAVKNESHFTSTLTFHPTDKTSLICQVQGPSIETKSVNISLFRAAPSNLTVRQPLKGQRSYTTNIKPPSRQTNSDNDDTAQGMTDNPVYDGVSDHDEHANKDSPTENVNVQDEYQTTLAICLKTSRMFEYWSATYTKGENKDVKCFAKTLSVPYSIFYEQLDGGSLRDFMMTHYQGARESHAASTGTGNQDFLQEKMKTELQELIYFASNINKGLRFLSGQKFCHPALCLKKVLLSSVGQCKLYDICPLTSAMRKVEELMKKERPPIAWMPPETIFMQEYYQASDVWGYAVLLWELFSFGEIPLARVSDSEIEKQIRGGFILPQPLCCPGAVDSLQIRNHFITTMKKLMFVSFETFFTFSSQREQPPIPAERNQDTAESNPVTDVEESAHSTSYVVLESKFQTNEYV</sequence>
<feature type="compositionally biased region" description="Polar residues" evidence="6">
    <location>
        <begin position="117"/>
        <end position="142"/>
    </location>
</feature>
<evidence type="ECO:0000256" key="6">
    <source>
        <dbReference type="SAM" id="MobiDB-lite"/>
    </source>
</evidence>
<keyword evidence="4" id="KW-0472">Membrane</keyword>
<dbReference type="InterPro" id="IPR011009">
    <property type="entry name" value="Kinase-like_dom_sf"/>
</dbReference>
<dbReference type="EMBL" id="MRZV01000060">
    <property type="protein sequence ID" value="PIK60317.1"/>
    <property type="molecule type" value="Genomic_DNA"/>
</dbReference>
<dbReference type="GO" id="GO:0005886">
    <property type="term" value="C:plasma membrane"/>
    <property type="evidence" value="ECO:0007669"/>
    <property type="project" value="TreeGrafter"/>
</dbReference>
<dbReference type="Gene3D" id="2.60.40.10">
    <property type="entry name" value="Immunoglobulins"/>
    <property type="match status" value="1"/>
</dbReference>
<dbReference type="InterPro" id="IPR013783">
    <property type="entry name" value="Ig-like_fold"/>
</dbReference>
<evidence type="ECO:0000256" key="4">
    <source>
        <dbReference type="ARBA" id="ARBA00023136"/>
    </source>
</evidence>
<dbReference type="InterPro" id="IPR050122">
    <property type="entry name" value="RTK"/>
</dbReference>
<gene>
    <name evidence="9" type="ORF">BSL78_02748</name>
</gene>